<dbReference type="PROSITE" id="PS01124">
    <property type="entry name" value="HTH_ARAC_FAMILY_2"/>
    <property type="match status" value="1"/>
</dbReference>
<dbReference type="RefSeq" id="WP_066919046.1">
    <property type="nucleotide sequence ID" value="NZ_CP011971.1"/>
</dbReference>
<keyword evidence="1" id="KW-0805">Transcription regulation</keyword>
<dbReference type="PANTHER" id="PTHR47894:SF1">
    <property type="entry name" value="HTH-TYPE TRANSCRIPTIONAL REGULATOR VQSM"/>
    <property type="match status" value="1"/>
</dbReference>
<dbReference type="InterPro" id="IPR020449">
    <property type="entry name" value="Tscrpt_reg_AraC-type_HTH"/>
</dbReference>
<dbReference type="OrthoDB" id="5582699at2"/>
<dbReference type="KEGG" id="sdf:ACG33_04445"/>
<dbReference type="Proteomes" id="UP000070250">
    <property type="component" value="Chromosome"/>
</dbReference>
<evidence type="ECO:0000259" key="4">
    <source>
        <dbReference type="PROSITE" id="PS01124"/>
    </source>
</evidence>
<evidence type="ECO:0000256" key="3">
    <source>
        <dbReference type="ARBA" id="ARBA00023163"/>
    </source>
</evidence>
<dbReference type="GO" id="GO:0003700">
    <property type="term" value="F:DNA-binding transcription factor activity"/>
    <property type="evidence" value="ECO:0007669"/>
    <property type="project" value="InterPro"/>
</dbReference>
<dbReference type="GO" id="GO:0000976">
    <property type="term" value="F:transcription cis-regulatory region binding"/>
    <property type="evidence" value="ECO:0007669"/>
    <property type="project" value="TreeGrafter"/>
</dbReference>
<keyword evidence="3" id="KW-0804">Transcription</keyword>
<dbReference type="SMART" id="SM00342">
    <property type="entry name" value="HTH_ARAC"/>
    <property type="match status" value="1"/>
</dbReference>
<evidence type="ECO:0000313" key="6">
    <source>
        <dbReference type="Proteomes" id="UP000070250"/>
    </source>
</evidence>
<dbReference type="Pfam" id="PF12625">
    <property type="entry name" value="Arabinose_bd"/>
    <property type="match status" value="1"/>
</dbReference>
<dbReference type="Gene3D" id="1.10.10.60">
    <property type="entry name" value="Homeodomain-like"/>
    <property type="match status" value="1"/>
</dbReference>
<proteinExistence type="predicted"/>
<dbReference type="GO" id="GO:0005829">
    <property type="term" value="C:cytosol"/>
    <property type="evidence" value="ECO:0007669"/>
    <property type="project" value="TreeGrafter"/>
</dbReference>
<keyword evidence="2" id="KW-0238">DNA-binding</keyword>
<evidence type="ECO:0000313" key="5">
    <source>
        <dbReference type="EMBL" id="AMN46367.1"/>
    </source>
</evidence>
<sequence>MHNQSVHIHFVRVTLANARAQHLDTDALLARCGIFPQLLQLEDARVNARQFADLQTAVMRAMEDEFLGYGARAVRLGSWSVLCHWLIHSRFLGQTIKRFCHFHALMERGFDARLRMTKNTAAVEVAPWATSNKPSVYGYELFLFTFHRLLCWMTREKVPIKRMNLPYPMPGHHREYQYMFRGCPVYFDQDSCSISFQRSLLALPVRQNPASLAEFLRQPMYEIIVQDYDRSSWTARVRELIAHDPAGAGSLSEIARRLGTNDYSLRRRLAKEGYAFIDLKREVKRDLAIHLLARHRHSVEEIAFKTGFSEASAFIRAFKQWTGVTPRTYRKESRR</sequence>
<dbReference type="InterPro" id="IPR018060">
    <property type="entry name" value="HTH_AraC"/>
</dbReference>
<dbReference type="PRINTS" id="PR00032">
    <property type="entry name" value="HTHARAC"/>
</dbReference>
<dbReference type="STRING" id="465721.ACG33_04445"/>
<dbReference type="SUPFAM" id="SSF46689">
    <property type="entry name" value="Homeodomain-like"/>
    <property type="match status" value="1"/>
</dbReference>
<reference evidence="5 6" key="1">
    <citation type="submission" date="2015-06" db="EMBL/GenBank/DDBJ databases">
        <title>A Comprehensive Approach to Explore the Metabolic and Phylogenetic Diversity of Bacterial Steroid Degradation in the Environment: Testosterone as an Example.</title>
        <authorList>
            <person name="Yang F.-C."/>
            <person name="Chen Y.-L."/>
            <person name="Yu C.-P."/>
            <person name="Tang S.-L."/>
            <person name="Wang P.-H."/>
            <person name="Ismail W."/>
            <person name="Wang C.-H."/>
            <person name="Yang C.-Y."/>
            <person name="Chiang Y.-R."/>
        </authorList>
    </citation>
    <scope>NUCLEOTIDE SEQUENCE [LARGE SCALE GENOMIC DNA]</scope>
    <source>
        <strain evidence="5 6">DSM 18526</strain>
    </source>
</reference>
<name>A0A127F7I9_STEDE</name>
<accession>A0A127F7I9</accession>
<dbReference type="EMBL" id="CP011971">
    <property type="protein sequence ID" value="AMN46367.1"/>
    <property type="molecule type" value="Genomic_DNA"/>
</dbReference>
<keyword evidence="6" id="KW-1185">Reference proteome</keyword>
<evidence type="ECO:0000256" key="2">
    <source>
        <dbReference type="ARBA" id="ARBA00023125"/>
    </source>
</evidence>
<organism evidence="5 6">
    <name type="scientific">Steroidobacter denitrificans</name>
    <dbReference type="NCBI Taxonomy" id="465721"/>
    <lineage>
        <taxon>Bacteria</taxon>
        <taxon>Pseudomonadati</taxon>
        <taxon>Pseudomonadota</taxon>
        <taxon>Gammaproteobacteria</taxon>
        <taxon>Steroidobacterales</taxon>
        <taxon>Steroidobacteraceae</taxon>
        <taxon>Steroidobacter</taxon>
    </lineage>
</organism>
<feature type="domain" description="HTH araC/xylS-type" evidence="4">
    <location>
        <begin position="235"/>
        <end position="332"/>
    </location>
</feature>
<dbReference type="AlphaFoldDB" id="A0A127F7I9"/>
<evidence type="ECO:0000256" key="1">
    <source>
        <dbReference type="ARBA" id="ARBA00023015"/>
    </source>
</evidence>
<dbReference type="InterPro" id="IPR009057">
    <property type="entry name" value="Homeodomain-like_sf"/>
</dbReference>
<dbReference type="PANTHER" id="PTHR47894">
    <property type="entry name" value="HTH-TYPE TRANSCRIPTIONAL REGULATOR GADX"/>
    <property type="match status" value="1"/>
</dbReference>
<dbReference type="InterPro" id="IPR032687">
    <property type="entry name" value="AraC-type_N"/>
</dbReference>
<gene>
    <name evidence="5" type="ORF">ACG33_04445</name>
</gene>
<dbReference type="PATRIC" id="fig|465721.4.peg.950"/>
<dbReference type="Pfam" id="PF12833">
    <property type="entry name" value="HTH_18"/>
    <property type="match status" value="1"/>
</dbReference>
<protein>
    <recommendedName>
        <fullName evidence="4">HTH araC/xylS-type domain-containing protein</fullName>
    </recommendedName>
</protein>